<dbReference type="InterPro" id="IPR044855">
    <property type="entry name" value="CoA-Trfase_III_dom3_sf"/>
</dbReference>
<dbReference type="SUPFAM" id="SSF89796">
    <property type="entry name" value="CoA-transferase family III (CaiB/BaiF)"/>
    <property type="match status" value="2"/>
</dbReference>
<keyword evidence="1" id="KW-0808">Transferase</keyword>
<dbReference type="Pfam" id="PF02515">
    <property type="entry name" value="CoA_transf_3"/>
    <property type="match status" value="2"/>
</dbReference>
<dbReference type="InterPro" id="IPR050483">
    <property type="entry name" value="CoA-transferase_III_domain"/>
</dbReference>
<feature type="compositionally biased region" description="Low complexity" evidence="2">
    <location>
        <begin position="357"/>
        <end position="368"/>
    </location>
</feature>
<dbReference type="AlphaFoldDB" id="A0A381UU46"/>
<name>A0A381UU46_9ZZZZ</name>
<organism evidence="3">
    <name type="scientific">marine metagenome</name>
    <dbReference type="NCBI Taxonomy" id="408172"/>
    <lineage>
        <taxon>unclassified sequences</taxon>
        <taxon>metagenomes</taxon>
        <taxon>ecological metagenomes</taxon>
    </lineage>
</organism>
<proteinExistence type="predicted"/>
<dbReference type="Gene3D" id="3.30.1540.10">
    <property type="entry name" value="formyl-coa transferase, domain 3"/>
    <property type="match status" value="2"/>
</dbReference>
<evidence type="ECO:0000313" key="3">
    <source>
        <dbReference type="EMBL" id="SVA31251.1"/>
    </source>
</evidence>
<dbReference type="InterPro" id="IPR003673">
    <property type="entry name" value="CoA-Trfase_fam_III"/>
</dbReference>
<feature type="non-terminal residue" evidence="3">
    <location>
        <position position="1"/>
    </location>
</feature>
<gene>
    <name evidence="3" type="ORF">METZ01_LOCUS84105</name>
</gene>
<accession>A0A381UU46</accession>
<dbReference type="InterPro" id="IPR023606">
    <property type="entry name" value="CoA-Trfase_III_dom_1_sf"/>
</dbReference>
<dbReference type="EMBL" id="UINC01007070">
    <property type="protein sequence ID" value="SVA31251.1"/>
    <property type="molecule type" value="Genomic_DNA"/>
</dbReference>
<dbReference type="PANTHER" id="PTHR48207">
    <property type="entry name" value="SUCCINATE--HYDROXYMETHYLGLUTARATE COA-TRANSFERASE"/>
    <property type="match status" value="1"/>
</dbReference>
<evidence type="ECO:0008006" key="4">
    <source>
        <dbReference type="Google" id="ProtNLM"/>
    </source>
</evidence>
<dbReference type="Gene3D" id="3.40.50.10540">
    <property type="entry name" value="Crotonobetainyl-coa:carnitine coa-transferase, domain 1"/>
    <property type="match status" value="2"/>
</dbReference>
<sequence>VSDRFSGAFAARLFGDFGAEVILAEPPEGHALRCEPPFLNGVSGEDRSTVHAYVNWNKRSIVINHEDELADLIRSADVVITTSDSPPRPALRQLRNDAVHVCITAHGLGDSLTGCPGNTLTHSARVGWSYINGYRDEPPLSMPRHQGGVVGGVTGFITAAAALRRRDQGPSEHIDVSELEAFALTVHPWGVAAVYHDTGGTPGPSGGRRRGDPGPLWELADGRMNFGLADFHNWTEAMDALNLPELGRRQELIPDVGRHSQNMRDVVIGMAGTLPKLQRWDIFHQLAKLRCVIGVVQDFDDIGSNEQVAARNFLVETTIDGQSVRAAGAPAKLSPSPWQLYKPAPLFDEDRVAVLKPRTTTPRTTTPTPDDPSEGPLNGIRVLSFGQAWSGTFGTELLALLGADVVQVGSLHRPDVFRRISQQVPKGVVDTSRPQHPLNTQGHYNSVNLHKREITLDLRQERGKELLWQLLPKFDILADNFRPTVMPSWGITLEKLHEVRPGMIWASVSGYGETGPYWDYPANGATTEPMAGLSSIHGYEGDRGMNTGGLYPDPIGGYFVVATILAALAHRDRTGEAQRVDLSMMEAVTTVCGDALLEYDATGSLPAPGGNHHPRIAPHNNYQTADGEWLALATETQDSWERFAHLIGISDEKFATLASRKANEIRLDEVVASWCKRQNVDEAEELLSKIGVAAARVAPLYELYSRPDPHFEASEFIRGIEHPEAGKTWLPGRPWRFSAAKSCPIRPAPCVGQHSHEVLTGELGLSDGEYQELVDNGITGTLDD</sequence>
<evidence type="ECO:0000256" key="2">
    <source>
        <dbReference type="SAM" id="MobiDB-lite"/>
    </source>
</evidence>
<evidence type="ECO:0000256" key="1">
    <source>
        <dbReference type="ARBA" id="ARBA00022679"/>
    </source>
</evidence>
<feature type="region of interest" description="Disordered" evidence="2">
    <location>
        <begin position="356"/>
        <end position="376"/>
    </location>
</feature>
<dbReference type="PANTHER" id="PTHR48207:SF3">
    <property type="entry name" value="SUCCINATE--HYDROXYMETHYLGLUTARATE COA-TRANSFERASE"/>
    <property type="match status" value="1"/>
</dbReference>
<dbReference type="GO" id="GO:0008410">
    <property type="term" value="F:CoA-transferase activity"/>
    <property type="evidence" value="ECO:0007669"/>
    <property type="project" value="TreeGrafter"/>
</dbReference>
<reference evidence="3" key="1">
    <citation type="submission" date="2018-05" db="EMBL/GenBank/DDBJ databases">
        <authorList>
            <person name="Lanie J.A."/>
            <person name="Ng W.-L."/>
            <person name="Kazmierczak K.M."/>
            <person name="Andrzejewski T.M."/>
            <person name="Davidsen T.M."/>
            <person name="Wayne K.J."/>
            <person name="Tettelin H."/>
            <person name="Glass J.I."/>
            <person name="Rusch D."/>
            <person name="Podicherti R."/>
            <person name="Tsui H.-C.T."/>
            <person name="Winkler M.E."/>
        </authorList>
    </citation>
    <scope>NUCLEOTIDE SEQUENCE</scope>
</reference>
<protein>
    <recommendedName>
        <fullName evidence="4">CoA transferase</fullName>
    </recommendedName>
</protein>